<accession>A0A371HQH7</accession>
<gene>
    <name evidence="1" type="ORF">CR513_11175</name>
</gene>
<dbReference type="CDD" id="cd00303">
    <property type="entry name" value="retropepsin_like"/>
    <property type="match status" value="1"/>
</dbReference>
<dbReference type="PANTHER" id="PTHR35046">
    <property type="entry name" value="ZINC KNUCKLE (CCHC-TYPE) FAMILY PROTEIN"/>
    <property type="match status" value="1"/>
</dbReference>
<sequence>MSPTMENRFTIVHMRHEVNLKPLSLREGGMTLREEWIGDTKSSWDESSFISETSLSKSNFSPYDSDLLMKVYSIIIHCGGCVNVASLRIVEKLNLLALVHPKPYKLQWLNSKGEMTITNQVSLAFTLGKYSDEVLCDVVPIEATHILLERS</sequence>
<comment type="caution">
    <text evidence="1">The sequence shown here is derived from an EMBL/GenBank/DDBJ whole genome shotgun (WGS) entry which is preliminary data.</text>
</comment>
<evidence type="ECO:0000313" key="2">
    <source>
        <dbReference type="Proteomes" id="UP000257109"/>
    </source>
</evidence>
<dbReference type="AlphaFoldDB" id="A0A371HQH7"/>
<protein>
    <submittedName>
        <fullName evidence="1">Uncharacterized protein</fullName>
    </submittedName>
</protein>
<proteinExistence type="predicted"/>
<dbReference type="Proteomes" id="UP000257109">
    <property type="component" value="Unassembled WGS sequence"/>
</dbReference>
<dbReference type="PANTHER" id="PTHR35046:SF26">
    <property type="entry name" value="RNA-DIRECTED DNA POLYMERASE"/>
    <property type="match status" value="1"/>
</dbReference>
<feature type="non-terminal residue" evidence="1">
    <location>
        <position position="1"/>
    </location>
</feature>
<dbReference type="EMBL" id="QJKJ01001957">
    <property type="protein sequence ID" value="RDY05033.1"/>
    <property type="molecule type" value="Genomic_DNA"/>
</dbReference>
<keyword evidence="2" id="KW-1185">Reference proteome</keyword>
<evidence type="ECO:0000313" key="1">
    <source>
        <dbReference type="EMBL" id="RDY05033.1"/>
    </source>
</evidence>
<organism evidence="1 2">
    <name type="scientific">Mucuna pruriens</name>
    <name type="common">Velvet bean</name>
    <name type="synonym">Dolichos pruriens</name>
    <dbReference type="NCBI Taxonomy" id="157652"/>
    <lineage>
        <taxon>Eukaryota</taxon>
        <taxon>Viridiplantae</taxon>
        <taxon>Streptophyta</taxon>
        <taxon>Embryophyta</taxon>
        <taxon>Tracheophyta</taxon>
        <taxon>Spermatophyta</taxon>
        <taxon>Magnoliopsida</taxon>
        <taxon>eudicotyledons</taxon>
        <taxon>Gunneridae</taxon>
        <taxon>Pentapetalae</taxon>
        <taxon>rosids</taxon>
        <taxon>fabids</taxon>
        <taxon>Fabales</taxon>
        <taxon>Fabaceae</taxon>
        <taxon>Papilionoideae</taxon>
        <taxon>50 kb inversion clade</taxon>
        <taxon>NPAAA clade</taxon>
        <taxon>indigoferoid/millettioid clade</taxon>
        <taxon>Phaseoleae</taxon>
        <taxon>Mucuna</taxon>
    </lineage>
</organism>
<name>A0A371HQH7_MUCPR</name>
<reference evidence="1" key="1">
    <citation type="submission" date="2018-05" db="EMBL/GenBank/DDBJ databases">
        <title>Draft genome of Mucuna pruriens seed.</title>
        <authorList>
            <person name="Nnadi N.E."/>
            <person name="Vos R."/>
            <person name="Hasami M.H."/>
            <person name="Devisetty U.K."/>
            <person name="Aguiy J.C."/>
        </authorList>
    </citation>
    <scope>NUCLEOTIDE SEQUENCE [LARGE SCALE GENOMIC DNA]</scope>
    <source>
        <strain evidence="1">JCA_2017</strain>
    </source>
</reference>
<dbReference type="OrthoDB" id="1747743at2759"/>